<dbReference type="Gene3D" id="3.40.50.720">
    <property type="entry name" value="NAD(P)-binding Rossmann-like Domain"/>
    <property type="match status" value="1"/>
</dbReference>
<dbReference type="Gene3D" id="3.30.360.10">
    <property type="entry name" value="Dihydrodipicolinate Reductase, domain 2"/>
    <property type="match status" value="1"/>
</dbReference>
<proteinExistence type="predicted"/>
<feature type="domain" description="Gfo/Idh/MocA-like oxidoreductase N-terminal" evidence="1">
    <location>
        <begin position="10"/>
        <end position="131"/>
    </location>
</feature>
<protein>
    <recommendedName>
        <fullName evidence="1">Gfo/Idh/MocA-like oxidoreductase N-terminal domain-containing protein</fullName>
    </recommendedName>
</protein>
<comment type="caution">
    <text evidence="2">The sequence shown here is derived from an EMBL/GenBank/DDBJ whole genome shotgun (WGS) entry which is preliminary data.</text>
</comment>
<dbReference type="Proteomes" id="UP000626109">
    <property type="component" value="Unassembled WGS sequence"/>
</dbReference>
<dbReference type="InterPro" id="IPR036291">
    <property type="entry name" value="NAD(P)-bd_dom_sf"/>
</dbReference>
<feature type="non-terminal residue" evidence="2">
    <location>
        <position position="1"/>
    </location>
</feature>
<evidence type="ECO:0000259" key="1">
    <source>
        <dbReference type="Pfam" id="PF01408"/>
    </source>
</evidence>
<evidence type="ECO:0000313" key="3">
    <source>
        <dbReference type="Proteomes" id="UP000626109"/>
    </source>
</evidence>
<gene>
    <name evidence="2" type="ORF">PGLA2088_LOCUS25705</name>
</gene>
<feature type="non-terminal residue" evidence="2">
    <location>
        <position position="225"/>
    </location>
</feature>
<dbReference type="Pfam" id="PF01408">
    <property type="entry name" value="GFO_IDH_MocA"/>
    <property type="match status" value="1"/>
</dbReference>
<dbReference type="GO" id="GO:0000166">
    <property type="term" value="F:nucleotide binding"/>
    <property type="evidence" value="ECO:0007669"/>
    <property type="project" value="InterPro"/>
</dbReference>
<dbReference type="PANTHER" id="PTHR43377">
    <property type="entry name" value="BILIVERDIN REDUCTASE A"/>
    <property type="match status" value="1"/>
</dbReference>
<dbReference type="AlphaFoldDB" id="A0A813K0B3"/>
<dbReference type="InterPro" id="IPR000683">
    <property type="entry name" value="Gfo/Idh/MocA-like_OxRdtase_N"/>
</dbReference>
<name>A0A813K0B3_POLGL</name>
<organism evidence="2 3">
    <name type="scientific">Polarella glacialis</name>
    <name type="common">Dinoflagellate</name>
    <dbReference type="NCBI Taxonomy" id="89957"/>
    <lineage>
        <taxon>Eukaryota</taxon>
        <taxon>Sar</taxon>
        <taxon>Alveolata</taxon>
        <taxon>Dinophyceae</taxon>
        <taxon>Suessiales</taxon>
        <taxon>Suessiaceae</taxon>
        <taxon>Polarella</taxon>
    </lineage>
</organism>
<reference evidence="2" key="1">
    <citation type="submission" date="2021-02" db="EMBL/GenBank/DDBJ databases">
        <authorList>
            <person name="Dougan E. K."/>
            <person name="Rhodes N."/>
            <person name="Thang M."/>
            <person name="Chan C."/>
        </authorList>
    </citation>
    <scope>NUCLEOTIDE SEQUENCE</scope>
</reference>
<sequence>VGGSPHKHVRLVLIGAGAAAARHISAIARYNDRARSDFFRVVAIMDASETIAALRASPEAARLKLSQCPVVPTLEDLLDTVDFDVAVLSSQGDKERVTSALLAKQKYVLLEPPLALSMEAALRLTKQSRQSQPSVQRVLVSEPIEYWPELHRASDLLSRDTVGSVFAAQGLGTSSGPEALSVLSEGIGCILAPGLSWIRALRRLLGPVEEVACMELVAAPSGAAE</sequence>
<dbReference type="SUPFAM" id="SSF51735">
    <property type="entry name" value="NAD(P)-binding Rossmann-fold domains"/>
    <property type="match status" value="1"/>
</dbReference>
<accession>A0A813K0B3</accession>
<dbReference type="EMBL" id="CAJNNW010026828">
    <property type="protein sequence ID" value="CAE8687983.1"/>
    <property type="molecule type" value="Genomic_DNA"/>
</dbReference>
<dbReference type="InterPro" id="IPR051450">
    <property type="entry name" value="Gfo/Idh/MocA_Oxidoreductases"/>
</dbReference>
<evidence type="ECO:0000313" key="2">
    <source>
        <dbReference type="EMBL" id="CAE8687983.1"/>
    </source>
</evidence>
<dbReference type="PANTHER" id="PTHR43377:SF1">
    <property type="entry name" value="BILIVERDIN REDUCTASE A"/>
    <property type="match status" value="1"/>
</dbReference>